<accession>A0A9N9IUP9</accession>
<dbReference type="Proteomes" id="UP000789570">
    <property type="component" value="Unassembled WGS sequence"/>
</dbReference>
<evidence type="ECO:0000313" key="2">
    <source>
        <dbReference type="Proteomes" id="UP000789570"/>
    </source>
</evidence>
<dbReference type="EMBL" id="CAJVPQ010018609">
    <property type="protein sequence ID" value="CAG8751464.1"/>
    <property type="molecule type" value="Genomic_DNA"/>
</dbReference>
<sequence>LKQAEDDVVTLRESRQKRHYLNQQDLFKSSLADSRQREDEAKKTFKFFSV</sequence>
<gene>
    <name evidence="1" type="ORF">FCALED_LOCUS16345</name>
</gene>
<keyword evidence="2" id="KW-1185">Reference proteome</keyword>
<proteinExistence type="predicted"/>
<evidence type="ECO:0000313" key="1">
    <source>
        <dbReference type="EMBL" id="CAG8751464.1"/>
    </source>
</evidence>
<feature type="non-terminal residue" evidence="1">
    <location>
        <position position="50"/>
    </location>
</feature>
<dbReference type="AlphaFoldDB" id="A0A9N9IUP9"/>
<reference evidence="1" key="1">
    <citation type="submission" date="2021-06" db="EMBL/GenBank/DDBJ databases">
        <authorList>
            <person name="Kallberg Y."/>
            <person name="Tangrot J."/>
            <person name="Rosling A."/>
        </authorList>
    </citation>
    <scope>NUCLEOTIDE SEQUENCE</scope>
    <source>
        <strain evidence="1">UK204</strain>
    </source>
</reference>
<comment type="caution">
    <text evidence="1">The sequence shown here is derived from an EMBL/GenBank/DDBJ whole genome shotgun (WGS) entry which is preliminary data.</text>
</comment>
<protein>
    <submittedName>
        <fullName evidence="1">2608_t:CDS:1</fullName>
    </submittedName>
</protein>
<organism evidence="1 2">
    <name type="scientific">Funneliformis caledonium</name>
    <dbReference type="NCBI Taxonomy" id="1117310"/>
    <lineage>
        <taxon>Eukaryota</taxon>
        <taxon>Fungi</taxon>
        <taxon>Fungi incertae sedis</taxon>
        <taxon>Mucoromycota</taxon>
        <taxon>Glomeromycotina</taxon>
        <taxon>Glomeromycetes</taxon>
        <taxon>Glomerales</taxon>
        <taxon>Glomeraceae</taxon>
        <taxon>Funneliformis</taxon>
    </lineage>
</organism>
<name>A0A9N9IUP9_9GLOM</name>